<sequence length="316" mass="34495">MIESFRLLNQHGAKLWLGSLLTAITVFVLLAVPQFFLGIMLSSELVSLQDLLKNMIASPGSVGEAAAHLGVGLLKYGGWILGYAVGSILLTWLASAFYTAALTGAVREAALEDRVPLSCFFSYGFRYLFRIIGLEILLALIFFVVSAGWGALYLLLRDQTPLLIVWAIVGLLLGLLLISSAIHSVVVLFSEGTGIFRSIGYGFRVSLFQAGTSLVSLLESIVVGALSWSVILLVAAFPWLVLQFFEDSTVADIVGIALAPVAIALLGVFPTILSLGVFFRRYLLYIQDRLFPEDRLEPVRMKSFDQEEKQNQLPTG</sequence>
<feature type="transmembrane region" description="Helical" evidence="1">
    <location>
        <begin position="162"/>
        <end position="189"/>
    </location>
</feature>
<feature type="transmembrane region" description="Helical" evidence="1">
    <location>
        <begin position="20"/>
        <end position="41"/>
    </location>
</feature>
<feature type="transmembrane region" description="Helical" evidence="1">
    <location>
        <begin position="253"/>
        <end position="279"/>
    </location>
</feature>
<gene>
    <name evidence="2" type="ORF">SAMN05421790_105100</name>
</gene>
<evidence type="ECO:0000256" key="1">
    <source>
        <dbReference type="SAM" id="Phobius"/>
    </source>
</evidence>
<keyword evidence="3" id="KW-1185">Reference proteome</keyword>
<proteinExistence type="predicted"/>
<keyword evidence="1" id="KW-1133">Transmembrane helix</keyword>
<organism evidence="2 3">
    <name type="scientific">Kroppenstedtia eburnea</name>
    <dbReference type="NCBI Taxonomy" id="714067"/>
    <lineage>
        <taxon>Bacteria</taxon>
        <taxon>Bacillati</taxon>
        <taxon>Bacillota</taxon>
        <taxon>Bacilli</taxon>
        <taxon>Bacillales</taxon>
        <taxon>Thermoactinomycetaceae</taxon>
        <taxon>Kroppenstedtia</taxon>
    </lineage>
</organism>
<dbReference type="AlphaFoldDB" id="A0A1N7LZP6"/>
<feature type="transmembrane region" description="Helical" evidence="1">
    <location>
        <begin position="210"/>
        <end position="241"/>
    </location>
</feature>
<name>A0A1N7LZP6_9BACL</name>
<evidence type="ECO:0008006" key="4">
    <source>
        <dbReference type="Google" id="ProtNLM"/>
    </source>
</evidence>
<reference evidence="3" key="1">
    <citation type="submission" date="2017-01" db="EMBL/GenBank/DDBJ databases">
        <authorList>
            <person name="Varghese N."/>
            <person name="Submissions S."/>
        </authorList>
    </citation>
    <scope>NUCLEOTIDE SEQUENCE [LARGE SCALE GENOMIC DNA]</scope>
    <source>
        <strain evidence="3">DSM 45196</strain>
    </source>
</reference>
<dbReference type="OrthoDB" id="2988700at2"/>
<dbReference type="RefSeq" id="WP_076524750.1">
    <property type="nucleotide sequence ID" value="NZ_CP048103.1"/>
</dbReference>
<keyword evidence="1" id="KW-0812">Transmembrane</keyword>
<accession>A0A1N7LZP6</accession>
<keyword evidence="1" id="KW-0472">Membrane</keyword>
<feature type="transmembrane region" description="Helical" evidence="1">
    <location>
        <begin position="80"/>
        <end position="106"/>
    </location>
</feature>
<evidence type="ECO:0000313" key="3">
    <source>
        <dbReference type="Proteomes" id="UP000186795"/>
    </source>
</evidence>
<dbReference type="EMBL" id="FTOD01000005">
    <property type="protein sequence ID" value="SIS79298.1"/>
    <property type="molecule type" value="Genomic_DNA"/>
</dbReference>
<evidence type="ECO:0000313" key="2">
    <source>
        <dbReference type="EMBL" id="SIS79298.1"/>
    </source>
</evidence>
<dbReference type="Proteomes" id="UP000186795">
    <property type="component" value="Unassembled WGS sequence"/>
</dbReference>
<protein>
    <recommendedName>
        <fullName evidence="4">Membrane domain of glycerophosphoryl diester phosphodiesterase</fullName>
    </recommendedName>
</protein>
<feature type="transmembrane region" description="Helical" evidence="1">
    <location>
        <begin position="127"/>
        <end position="156"/>
    </location>
</feature>